<evidence type="ECO:0000313" key="6">
    <source>
        <dbReference type="EMBL" id="THG36056.1"/>
    </source>
</evidence>
<dbReference type="CDD" id="cd03801">
    <property type="entry name" value="GT4_PimA-like"/>
    <property type="match status" value="1"/>
</dbReference>
<evidence type="ECO:0000256" key="1">
    <source>
        <dbReference type="ARBA" id="ARBA00021292"/>
    </source>
</evidence>
<proteinExistence type="predicted"/>
<organism evidence="6 7">
    <name type="scientific">Orlajensenia flava</name>
    <dbReference type="NCBI Taxonomy" id="2565934"/>
    <lineage>
        <taxon>Bacteria</taxon>
        <taxon>Bacillati</taxon>
        <taxon>Actinomycetota</taxon>
        <taxon>Actinomycetes</taxon>
        <taxon>Micrococcales</taxon>
        <taxon>Microbacteriaceae</taxon>
        <taxon>Orlajensenia</taxon>
    </lineage>
</organism>
<dbReference type="AlphaFoldDB" id="A0A4S4G1Q8"/>
<dbReference type="InterPro" id="IPR050194">
    <property type="entry name" value="Glycosyltransferase_grp1"/>
</dbReference>
<dbReference type="GO" id="GO:0016758">
    <property type="term" value="F:hexosyltransferase activity"/>
    <property type="evidence" value="ECO:0007669"/>
    <property type="project" value="TreeGrafter"/>
</dbReference>
<evidence type="ECO:0000313" key="7">
    <source>
        <dbReference type="Proteomes" id="UP000307380"/>
    </source>
</evidence>
<dbReference type="EMBL" id="SSSN01000002">
    <property type="protein sequence ID" value="THG36056.1"/>
    <property type="molecule type" value="Genomic_DNA"/>
</dbReference>
<sequence length="403" mass="44590">MRIAVVNNFFPPRPGGSSHLADHLAKRYAAAGHEVLVLTASYQNAAAQEIRDGMTIIRIPAWTLPKNRFAANFDIGFTTSPRTKRRVFAILDEFAPDVIHQHGQFFDLTWITGWWARRRRVPTLLSIHTRLESPLSRVNDFIYAMADRVMVVPMMRLHRPRLVVMDILMDRYVDKRYRRSAGGKVVIPVGIDPLVLRGGDASVAHAKLGFSDRHIVLSIGHVIPQRSRIALVEALPEILEEYPDIAVVVIGGVYHDEFLHVAKRLGVEHAIIALGALPQREIPDYLAAADMEVHELEGIGFGTASLEALAVGIPVVAAIETNNFIDVLVEDGRELFLVDSVGSTDARADPHSLAAALKRVLRDPAHARSVVGENAKAFIDEHFTIDRVAAKHLEVLGEMASAR</sequence>
<reference evidence="6 7" key="1">
    <citation type="submission" date="2019-04" db="EMBL/GenBank/DDBJ databases">
        <authorList>
            <person name="Jiang L."/>
        </authorList>
    </citation>
    <scope>NUCLEOTIDE SEQUENCE [LARGE SCALE GENOMIC DNA]</scope>
    <source>
        <strain evidence="6 7">YIM 131861</strain>
    </source>
</reference>
<dbReference type="Proteomes" id="UP000307380">
    <property type="component" value="Unassembled WGS sequence"/>
</dbReference>
<keyword evidence="3 6" id="KW-0808">Transferase</keyword>
<gene>
    <name evidence="6" type="ORF">E6C70_00470</name>
</gene>
<accession>A0A4S4G1Q8</accession>
<dbReference type="RefSeq" id="WP_136421217.1">
    <property type="nucleotide sequence ID" value="NZ_SSSN01000002.1"/>
</dbReference>
<dbReference type="GO" id="GO:1901137">
    <property type="term" value="P:carbohydrate derivative biosynthetic process"/>
    <property type="evidence" value="ECO:0007669"/>
    <property type="project" value="UniProtKB-ARBA"/>
</dbReference>
<comment type="caution">
    <text evidence="6">The sequence shown here is derived from an EMBL/GenBank/DDBJ whole genome shotgun (WGS) entry which is preliminary data.</text>
</comment>
<evidence type="ECO:0000259" key="5">
    <source>
        <dbReference type="Pfam" id="PF13579"/>
    </source>
</evidence>
<dbReference type="InterPro" id="IPR001296">
    <property type="entry name" value="Glyco_trans_1"/>
</dbReference>
<protein>
    <recommendedName>
        <fullName evidence="1">D-inositol 3-phosphate glycosyltransferase</fullName>
    </recommendedName>
</protein>
<feature type="domain" description="Glycosyl transferase family 1" evidence="4">
    <location>
        <begin position="206"/>
        <end position="376"/>
    </location>
</feature>
<name>A0A4S4G1Q8_9MICO</name>
<dbReference type="Pfam" id="PF00534">
    <property type="entry name" value="Glycos_transf_1"/>
    <property type="match status" value="1"/>
</dbReference>
<evidence type="ECO:0000256" key="2">
    <source>
        <dbReference type="ARBA" id="ARBA00022676"/>
    </source>
</evidence>
<keyword evidence="7" id="KW-1185">Reference proteome</keyword>
<feature type="domain" description="Glycosyltransferase subfamily 4-like N-terminal" evidence="5">
    <location>
        <begin position="15"/>
        <end position="152"/>
    </location>
</feature>
<dbReference type="InterPro" id="IPR028098">
    <property type="entry name" value="Glyco_trans_4-like_N"/>
</dbReference>
<evidence type="ECO:0000259" key="4">
    <source>
        <dbReference type="Pfam" id="PF00534"/>
    </source>
</evidence>
<dbReference type="OrthoDB" id="9802525at2"/>
<keyword evidence="2" id="KW-0328">Glycosyltransferase</keyword>
<evidence type="ECO:0000256" key="3">
    <source>
        <dbReference type="ARBA" id="ARBA00022679"/>
    </source>
</evidence>
<dbReference type="PANTHER" id="PTHR45947">
    <property type="entry name" value="SULFOQUINOVOSYL TRANSFERASE SQD2"/>
    <property type="match status" value="1"/>
</dbReference>
<dbReference type="Gene3D" id="3.40.50.2000">
    <property type="entry name" value="Glycogen Phosphorylase B"/>
    <property type="match status" value="2"/>
</dbReference>
<dbReference type="SUPFAM" id="SSF53756">
    <property type="entry name" value="UDP-Glycosyltransferase/glycogen phosphorylase"/>
    <property type="match status" value="1"/>
</dbReference>
<dbReference type="PANTHER" id="PTHR45947:SF3">
    <property type="entry name" value="SULFOQUINOVOSYL TRANSFERASE SQD2"/>
    <property type="match status" value="1"/>
</dbReference>
<dbReference type="Pfam" id="PF13579">
    <property type="entry name" value="Glyco_trans_4_4"/>
    <property type="match status" value="1"/>
</dbReference>